<dbReference type="AlphaFoldDB" id="A0AAD1ZUL8"/>
<dbReference type="InterPro" id="IPR002182">
    <property type="entry name" value="NB-ARC"/>
</dbReference>
<evidence type="ECO:0000313" key="11">
    <source>
        <dbReference type="Proteomes" id="UP000834106"/>
    </source>
</evidence>
<dbReference type="InterPro" id="IPR042197">
    <property type="entry name" value="Apaf_helical"/>
</dbReference>
<keyword evidence="3" id="KW-0677">Repeat</keyword>
<protein>
    <recommendedName>
        <fullName evidence="12">NB-ARC domain-containing protein</fullName>
    </recommendedName>
</protein>
<dbReference type="PRINTS" id="PR00364">
    <property type="entry name" value="DISEASERSIST"/>
</dbReference>
<feature type="domain" description="Disease resistance R13L4/SHOC-2-like LRR" evidence="9">
    <location>
        <begin position="537"/>
        <end position="822"/>
    </location>
</feature>
<evidence type="ECO:0000259" key="9">
    <source>
        <dbReference type="Pfam" id="PF23598"/>
    </source>
</evidence>
<dbReference type="Pfam" id="PF23559">
    <property type="entry name" value="WHD_DRP"/>
    <property type="match status" value="1"/>
</dbReference>
<dbReference type="SUPFAM" id="SSF52058">
    <property type="entry name" value="L domain-like"/>
    <property type="match status" value="1"/>
</dbReference>
<evidence type="ECO:0000256" key="6">
    <source>
        <dbReference type="ARBA" id="ARBA00022840"/>
    </source>
</evidence>
<keyword evidence="2" id="KW-0433">Leucine-rich repeat</keyword>
<dbReference type="GO" id="GO:0043531">
    <property type="term" value="F:ADP binding"/>
    <property type="evidence" value="ECO:0007669"/>
    <property type="project" value="InterPro"/>
</dbReference>
<dbReference type="Pfam" id="PF00931">
    <property type="entry name" value="NB-ARC"/>
    <property type="match status" value="1"/>
</dbReference>
<dbReference type="Gene3D" id="1.10.8.430">
    <property type="entry name" value="Helical domain of apoptotic protease-activating factors"/>
    <property type="match status" value="1"/>
</dbReference>
<dbReference type="Gene3D" id="3.80.10.10">
    <property type="entry name" value="Ribonuclease Inhibitor"/>
    <property type="match status" value="2"/>
</dbReference>
<keyword evidence="5" id="KW-0611">Plant defense</keyword>
<dbReference type="Gene3D" id="1.10.10.10">
    <property type="entry name" value="Winged helix-like DNA-binding domain superfamily/Winged helix DNA-binding domain"/>
    <property type="match status" value="1"/>
</dbReference>
<proteinExistence type="inferred from homology"/>
<dbReference type="PANTHER" id="PTHR23155:SF1185">
    <property type="entry name" value="DISEASE RESISTANCE RPP8-LIKE PROTEIN 3-RELATED"/>
    <property type="match status" value="1"/>
</dbReference>
<evidence type="ECO:0000256" key="1">
    <source>
        <dbReference type="ARBA" id="ARBA00008894"/>
    </source>
</evidence>
<dbReference type="InterPro" id="IPR044974">
    <property type="entry name" value="Disease_R_plants"/>
</dbReference>
<evidence type="ECO:0000256" key="5">
    <source>
        <dbReference type="ARBA" id="ARBA00022821"/>
    </source>
</evidence>
<keyword evidence="4" id="KW-0547">Nucleotide-binding</keyword>
<dbReference type="InterPro" id="IPR027417">
    <property type="entry name" value="P-loop_NTPase"/>
</dbReference>
<dbReference type="Gene3D" id="3.40.50.300">
    <property type="entry name" value="P-loop containing nucleotide triphosphate hydrolases"/>
    <property type="match status" value="2"/>
</dbReference>
<feature type="domain" description="Disease resistance protein winged helix" evidence="8">
    <location>
        <begin position="386"/>
        <end position="460"/>
    </location>
</feature>
<dbReference type="EMBL" id="OU503049">
    <property type="protein sequence ID" value="CAI9776018.1"/>
    <property type="molecule type" value="Genomic_DNA"/>
</dbReference>
<dbReference type="InterPro" id="IPR032675">
    <property type="entry name" value="LRR_dom_sf"/>
</dbReference>
<dbReference type="GO" id="GO:0005524">
    <property type="term" value="F:ATP binding"/>
    <property type="evidence" value="ECO:0007669"/>
    <property type="project" value="UniProtKB-KW"/>
</dbReference>
<evidence type="ECO:0000259" key="8">
    <source>
        <dbReference type="Pfam" id="PF23559"/>
    </source>
</evidence>
<dbReference type="InterPro" id="IPR036388">
    <property type="entry name" value="WH-like_DNA-bd_sf"/>
</dbReference>
<dbReference type="FunFam" id="1.10.10.10:FF:000322">
    <property type="entry name" value="Probable disease resistance protein At1g63360"/>
    <property type="match status" value="1"/>
</dbReference>
<dbReference type="SUPFAM" id="SSF52540">
    <property type="entry name" value="P-loop containing nucleoside triphosphate hydrolases"/>
    <property type="match status" value="1"/>
</dbReference>
<dbReference type="PANTHER" id="PTHR23155">
    <property type="entry name" value="DISEASE RESISTANCE PROTEIN RP"/>
    <property type="match status" value="1"/>
</dbReference>
<accession>A0AAD1ZUL8</accession>
<gene>
    <name evidence="10" type="ORF">FPE_LOCUS23448</name>
</gene>
<reference evidence="10" key="1">
    <citation type="submission" date="2023-05" db="EMBL/GenBank/DDBJ databases">
        <authorList>
            <person name="Huff M."/>
        </authorList>
    </citation>
    <scope>NUCLEOTIDE SEQUENCE</scope>
</reference>
<evidence type="ECO:0000313" key="10">
    <source>
        <dbReference type="EMBL" id="CAI9776018.1"/>
    </source>
</evidence>
<sequence length="847" mass="98567">MVETLINLEKNIKAVSLQEFRTNLVPDIEKRIKDVQEKLNLWLPLLKYLDARKRTASSVHYQEREVRDLVSRLQNVLEVYFNVVKPRRGRSKFRKFIDDFKSFRMVDLEIKGINMQIMLTIRGLFILEDTKITDPETETRQKLRKSISDDSRENHIVGMDDQVKNLKSVLLDGKDGVICIYGCGGIGKTALAQQLPEGRKRIKHPGLTREALAEHFDKYAKDESYLFVLDDIRSLNDWNFLRGIFPKNQKGSKLMLTTRLNEVANRVYADDGHVHVMWPLSRTDSEKLFQKTAFLGDPDEDDSWRKDIMDEVLNLCSGLPSAIVAVREVLAAKRTSNEWKTVLQDIERLINRDLPVEQILMQQSISALIFYDLPDPLKLCFLYLGLFPKGLKIEVEHLYLQWMAEGMISRDDCQNNETMMDLAERYLSDLVQRKMVEVEEEETPSLRKYKSCCVHDTMQDQCLRQGNEYSFKVLDERSSDSFSSTRSPAHRMALHLGNEDDRSSVDQLRNEKVHHLRSLLLLNLCNHQMKLQWPPRMFNLKRYRVLRVLTFERVDFQERGLPRGMTWPIYLRYLSFKGCILKVLPSSIGKLSFLEILDLRVSGQVIIPNVLWKMVKLVYLYLPLEFQTPNNDKLYLGSLKELEILENIDPGVCNVADLFKMTRLRHLSTTVEGILEDLMEIVRLMDMTSENTSVSIKVRKFDCYTEERHSVFRKLLSWQILHTLHIDGHLGQIPPHNKITSSLTEMVLIGSQLKEDPMKTLDELPELQVLVLQDDAFVGTKMRCVKASFKKLKRLELLTLHSLEIWEVQKKSMPMLSILAVKNCRKLRDLPHGLRERVSSVTFKNDN</sequence>
<evidence type="ECO:0008006" key="12">
    <source>
        <dbReference type="Google" id="ProtNLM"/>
    </source>
</evidence>
<feature type="domain" description="NB-ARC" evidence="7">
    <location>
        <begin position="212"/>
        <end position="294"/>
    </location>
</feature>
<name>A0AAD1ZUL8_9LAMI</name>
<evidence type="ECO:0000259" key="7">
    <source>
        <dbReference type="Pfam" id="PF00931"/>
    </source>
</evidence>
<keyword evidence="6" id="KW-0067">ATP-binding</keyword>
<dbReference type="Proteomes" id="UP000834106">
    <property type="component" value="Chromosome 14"/>
</dbReference>
<evidence type="ECO:0000256" key="3">
    <source>
        <dbReference type="ARBA" id="ARBA00022737"/>
    </source>
</evidence>
<dbReference type="InterPro" id="IPR055414">
    <property type="entry name" value="LRR_R13L4/SHOC2-like"/>
</dbReference>
<dbReference type="InterPro" id="IPR058922">
    <property type="entry name" value="WHD_DRP"/>
</dbReference>
<dbReference type="GO" id="GO:0098542">
    <property type="term" value="P:defense response to other organism"/>
    <property type="evidence" value="ECO:0007669"/>
    <property type="project" value="TreeGrafter"/>
</dbReference>
<evidence type="ECO:0000256" key="4">
    <source>
        <dbReference type="ARBA" id="ARBA00022741"/>
    </source>
</evidence>
<keyword evidence="11" id="KW-1185">Reference proteome</keyword>
<dbReference type="Pfam" id="PF23598">
    <property type="entry name" value="LRR_14"/>
    <property type="match status" value="1"/>
</dbReference>
<organism evidence="10 11">
    <name type="scientific">Fraxinus pennsylvanica</name>
    <dbReference type="NCBI Taxonomy" id="56036"/>
    <lineage>
        <taxon>Eukaryota</taxon>
        <taxon>Viridiplantae</taxon>
        <taxon>Streptophyta</taxon>
        <taxon>Embryophyta</taxon>
        <taxon>Tracheophyta</taxon>
        <taxon>Spermatophyta</taxon>
        <taxon>Magnoliopsida</taxon>
        <taxon>eudicotyledons</taxon>
        <taxon>Gunneridae</taxon>
        <taxon>Pentapetalae</taxon>
        <taxon>asterids</taxon>
        <taxon>lamiids</taxon>
        <taxon>Lamiales</taxon>
        <taxon>Oleaceae</taxon>
        <taxon>Oleeae</taxon>
        <taxon>Fraxinus</taxon>
    </lineage>
</organism>
<evidence type="ECO:0000256" key="2">
    <source>
        <dbReference type="ARBA" id="ARBA00022614"/>
    </source>
</evidence>
<comment type="similarity">
    <text evidence="1">Belongs to the disease resistance NB-LRR family.</text>
</comment>